<dbReference type="Proteomes" id="UP000606974">
    <property type="component" value="Unassembled WGS sequence"/>
</dbReference>
<proteinExistence type="predicted"/>
<sequence>MARDSTEMAKDGINREASATRTERSFSSGSVRITGPEAPVYVPLPQNEEADDDQEENLDEPDPPLPPPPKNPQSRRESMNQLGFNALVDELNKKIQDIKSPTEALNLMAQDPKNALRLIKGLGRSHVKANDLLEQMGQEIDELKQDL</sequence>
<feature type="compositionally biased region" description="Acidic residues" evidence="1">
    <location>
        <begin position="48"/>
        <end position="62"/>
    </location>
</feature>
<feature type="compositionally biased region" description="Basic and acidic residues" evidence="1">
    <location>
        <begin position="1"/>
        <end position="14"/>
    </location>
</feature>
<accession>A0A8H7DWP1</accession>
<protein>
    <submittedName>
        <fullName evidence="2">Uncharacterized protein</fullName>
    </submittedName>
</protein>
<evidence type="ECO:0000313" key="3">
    <source>
        <dbReference type="Proteomes" id="UP000606974"/>
    </source>
</evidence>
<comment type="caution">
    <text evidence="2">The sequence shown here is derived from an EMBL/GenBank/DDBJ whole genome shotgun (WGS) entry which is preliminary data.</text>
</comment>
<feature type="region of interest" description="Disordered" evidence="1">
    <location>
        <begin position="1"/>
        <end position="82"/>
    </location>
</feature>
<evidence type="ECO:0000313" key="2">
    <source>
        <dbReference type="EMBL" id="KAF7502134.1"/>
    </source>
</evidence>
<dbReference type="EMBL" id="JAACFV010000324">
    <property type="protein sequence ID" value="KAF7502134.1"/>
    <property type="molecule type" value="Genomic_DNA"/>
</dbReference>
<keyword evidence="3" id="KW-1185">Reference proteome</keyword>
<name>A0A8H7DWP1_9EURO</name>
<dbReference type="AlphaFoldDB" id="A0A8H7DWP1"/>
<gene>
    <name evidence="2" type="ORF">GJ744_006991</name>
</gene>
<evidence type="ECO:0000256" key="1">
    <source>
        <dbReference type="SAM" id="MobiDB-lite"/>
    </source>
</evidence>
<feature type="compositionally biased region" description="Polar residues" evidence="1">
    <location>
        <begin position="17"/>
        <end position="31"/>
    </location>
</feature>
<organism evidence="2 3">
    <name type="scientific">Endocarpon pusillum</name>
    <dbReference type="NCBI Taxonomy" id="364733"/>
    <lineage>
        <taxon>Eukaryota</taxon>
        <taxon>Fungi</taxon>
        <taxon>Dikarya</taxon>
        <taxon>Ascomycota</taxon>
        <taxon>Pezizomycotina</taxon>
        <taxon>Eurotiomycetes</taxon>
        <taxon>Chaetothyriomycetidae</taxon>
        <taxon>Verrucariales</taxon>
        <taxon>Verrucariaceae</taxon>
        <taxon>Endocarpon</taxon>
    </lineage>
</organism>
<reference evidence="2" key="1">
    <citation type="submission" date="2020-02" db="EMBL/GenBank/DDBJ databases">
        <authorList>
            <person name="Palmer J.M."/>
        </authorList>
    </citation>
    <scope>NUCLEOTIDE SEQUENCE</scope>
    <source>
        <strain evidence="2">EPUS1.4</strain>
        <tissue evidence="2">Thallus</tissue>
    </source>
</reference>